<dbReference type="AlphaFoldDB" id="A0A8H7CF54"/>
<organism evidence="1 2">
    <name type="scientific">Mycena venus</name>
    <dbReference type="NCBI Taxonomy" id="2733690"/>
    <lineage>
        <taxon>Eukaryota</taxon>
        <taxon>Fungi</taxon>
        <taxon>Dikarya</taxon>
        <taxon>Basidiomycota</taxon>
        <taxon>Agaricomycotina</taxon>
        <taxon>Agaricomycetes</taxon>
        <taxon>Agaricomycetidae</taxon>
        <taxon>Agaricales</taxon>
        <taxon>Marasmiineae</taxon>
        <taxon>Mycenaceae</taxon>
        <taxon>Mycena</taxon>
    </lineage>
</organism>
<name>A0A8H7CF54_9AGAR</name>
<dbReference type="Proteomes" id="UP000620124">
    <property type="component" value="Unassembled WGS sequence"/>
</dbReference>
<proteinExistence type="predicted"/>
<accession>A0A8H7CF54</accession>
<keyword evidence="2" id="KW-1185">Reference proteome</keyword>
<reference evidence="1" key="1">
    <citation type="submission" date="2020-05" db="EMBL/GenBank/DDBJ databases">
        <title>Mycena genomes resolve the evolution of fungal bioluminescence.</title>
        <authorList>
            <person name="Tsai I.J."/>
        </authorList>
    </citation>
    <scope>NUCLEOTIDE SEQUENCE</scope>
    <source>
        <strain evidence="1">CCC161011</strain>
    </source>
</reference>
<dbReference type="EMBL" id="JACAZI010000025">
    <property type="protein sequence ID" value="KAF7334990.1"/>
    <property type="molecule type" value="Genomic_DNA"/>
</dbReference>
<dbReference type="OrthoDB" id="2750929at2759"/>
<evidence type="ECO:0000313" key="2">
    <source>
        <dbReference type="Proteomes" id="UP000620124"/>
    </source>
</evidence>
<comment type="caution">
    <text evidence="1">The sequence shown here is derived from an EMBL/GenBank/DDBJ whole genome shotgun (WGS) entry which is preliminary data.</text>
</comment>
<evidence type="ECO:0000313" key="1">
    <source>
        <dbReference type="EMBL" id="KAF7334990.1"/>
    </source>
</evidence>
<protein>
    <submittedName>
        <fullName evidence="1">Uncharacterized protein</fullName>
    </submittedName>
</protein>
<gene>
    <name evidence="1" type="ORF">MVEN_02249200</name>
</gene>
<sequence length="183" mass="21078">MLPQIACRKVYLRIRDQLLEENLVTEQQISQCRRLFDGRGKLFSHSTVFRLSQEFPANFSRELHLTVVGSEELLYLNFSLYRTLADGLQRFPWTGSGLACFEPSNSPQYAGRRVVHLRITKIVTPVACTIEGYKGWLLKPEEGQLLTHLPRGHRTPEPWAYDIDAKRNLAAALRILWNSSRIP</sequence>